<dbReference type="AlphaFoldDB" id="A0AAE3YFP6"/>
<proteinExistence type="predicted"/>
<feature type="transmembrane region" description="Helical" evidence="1">
    <location>
        <begin position="63"/>
        <end position="85"/>
    </location>
</feature>
<dbReference type="RefSeq" id="WP_309848650.1">
    <property type="nucleotide sequence ID" value="NZ_BAAAIU010000004.1"/>
</dbReference>
<protein>
    <submittedName>
        <fullName evidence="2">Membrane protein</fullName>
    </submittedName>
</protein>
<evidence type="ECO:0000313" key="2">
    <source>
        <dbReference type="EMBL" id="MDR6891176.1"/>
    </source>
</evidence>
<name>A0AAE3YFP6_9MICC</name>
<accession>A0AAE3YFP6</accession>
<keyword evidence="1" id="KW-1133">Transmembrane helix</keyword>
<keyword evidence="1" id="KW-0812">Transmembrane</keyword>
<dbReference type="EMBL" id="JAVDUI010000001">
    <property type="protein sequence ID" value="MDR6891176.1"/>
    <property type="molecule type" value="Genomic_DNA"/>
</dbReference>
<comment type="caution">
    <text evidence="2">The sequence shown here is derived from an EMBL/GenBank/DDBJ whole genome shotgun (WGS) entry which is preliminary data.</text>
</comment>
<feature type="transmembrane region" description="Helical" evidence="1">
    <location>
        <begin position="21"/>
        <end position="43"/>
    </location>
</feature>
<evidence type="ECO:0000313" key="3">
    <source>
        <dbReference type="Proteomes" id="UP001247307"/>
    </source>
</evidence>
<keyword evidence="1" id="KW-0472">Membrane</keyword>
<keyword evidence="3" id="KW-1185">Reference proteome</keyword>
<gene>
    <name evidence="2" type="ORF">J2S35_000116</name>
</gene>
<reference evidence="2" key="1">
    <citation type="submission" date="2023-07" db="EMBL/GenBank/DDBJ databases">
        <title>Sequencing the genomes of 1000 actinobacteria strains.</title>
        <authorList>
            <person name="Klenk H.-P."/>
        </authorList>
    </citation>
    <scope>NUCLEOTIDE SEQUENCE</scope>
    <source>
        <strain evidence="2">DSM 13988</strain>
    </source>
</reference>
<sequence>MSQPQPYGQQAPAYREDPGKILGILSIVAIFFMPLVGVILGYIGRKNSREAGFSGELGHIGFVINLILTVLGALFIVAVFGSVLISMMTQGNAG</sequence>
<organism evidence="2 3">
    <name type="scientific">Falsarthrobacter nasiphocae</name>
    <dbReference type="NCBI Taxonomy" id="189863"/>
    <lineage>
        <taxon>Bacteria</taxon>
        <taxon>Bacillati</taxon>
        <taxon>Actinomycetota</taxon>
        <taxon>Actinomycetes</taxon>
        <taxon>Micrococcales</taxon>
        <taxon>Micrococcaceae</taxon>
        <taxon>Falsarthrobacter</taxon>
    </lineage>
</organism>
<dbReference type="Proteomes" id="UP001247307">
    <property type="component" value="Unassembled WGS sequence"/>
</dbReference>
<evidence type="ECO:0000256" key="1">
    <source>
        <dbReference type="SAM" id="Phobius"/>
    </source>
</evidence>